<keyword evidence="2" id="KW-0812">Transmembrane</keyword>
<feature type="chain" id="PRO_5038814182" evidence="3">
    <location>
        <begin position="24"/>
        <end position="598"/>
    </location>
</feature>
<reference evidence="6" key="2">
    <citation type="submission" date="2015-05" db="EMBL/GenBank/DDBJ databases">
        <title>Complete genome sequence of Corynebacterium testudinoris DSM 44614, recovered from necrotic lesions in the mouth of a tortoise.</title>
        <authorList>
            <person name="Ruckert C."/>
            <person name="Albersmeier A."/>
            <person name="Winkler A."/>
            <person name="Tauch A."/>
        </authorList>
    </citation>
    <scope>NUCLEOTIDE SEQUENCE [LARGE SCALE GENOMIC DNA]</scope>
    <source>
        <strain evidence="6">DSM 44614</strain>
    </source>
</reference>
<dbReference type="EMBL" id="CP011545">
    <property type="protein sequence ID" value="AKK07549.1"/>
    <property type="molecule type" value="Genomic_DNA"/>
</dbReference>
<dbReference type="InterPro" id="IPR007331">
    <property type="entry name" value="Htaa"/>
</dbReference>
<dbReference type="KEGG" id="cted:CTEST_00395"/>
<feature type="domain" description="Htaa" evidence="4">
    <location>
        <begin position="47"/>
        <end position="203"/>
    </location>
</feature>
<dbReference type="OrthoDB" id="7210788at2"/>
<evidence type="ECO:0000313" key="6">
    <source>
        <dbReference type="Proteomes" id="UP000035540"/>
    </source>
</evidence>
<accession>A0A0G3H2B1</accession>
<gene>
    <name evidence="5" type="ORF">CTEST_00395</name>
</gene>
<dbReference type="Proteomes" id="UP000035540">
    <property type="component" value="Chromosome"/>
</dbReference>
<name>A0A0G3H2B1_9CORY</name>
<dbReference type="RefSeq" id="WP_052844254.1">
    <property type="nucleotide sequence ID" value="NZ_CP011545.1"/>
</dbReference>
<reference evidence="5 6" key="1">
    <citation type="journal article" date="2015" name="Genome Announc.">
        <title>Complete Genome Sequence of the Type Strain Corynebacterium testudinoris DSM 44614, Recovered from Necrotic Lesions in the Mouth of a Tortoise.</title>
        <authorList>
            <person name="Ruckert C."/>
            <person name="Kriete M."/>
            <person name="Jaenicke S."/>
            <person name="Winkler A."/>
            <person name="Tauch A."/>
        </authorList>
    </citation>
    <scope>NUCLEOTIDE SEQUENCE [LARGE SCALE GENOMIC DNA]</scope>
    <source>
        <strain evidence="5 6">DSM 44614</strain>
    </source>
</reference>
<feature type="signal peptide" evidence="3">
    <location>
        <begin position="1"/>
        <end position="23"/>
    </location>
</feature>
<evidence type="ECO:0000256" key="3">
    <source>
        <dbReference type="SAM" id="SignalP"/>
    </source>
</evidence>
<organism evidence="5 6">
    <name type="scientific">Corynebacterium testudinoris</name>
    <dbReference type="NCBI Taxonomy" id="136857"/>
    <lineage>
        <taxon>Bacteria</taxon>
        <taxon>Bacillati</taxon>
        <taxon>Actinomycetota</taxon>
        <taxon>Actinomycetes</taxon>
        <taxon>Mycobacteriales</taxon>
        <taxon>Corynebacteriaceae</taxon>
        <taxon>Corynebacterium</taxon>
    </lineage>
</organism>
<dbReference type="AlphaFoldDB" id="A0A0G3H2B1"/>
<keyword evidence="2" id="KW-1133">Transmembrane helix</keyword>
<feature type="region of interest" description="Disordered" evidence="1">
    <location>
        <begin position="300"/>
        <end position="320"/>
    </location>
</feature>
<evidence type="ECO:0000313" key="5">
    <source>
        <dbReference type="EMBL" id="AKK07549.1"/>
    </source>
</evidence>
<keyword evidence="6" id="KW-1185">Reference proteome</keyword>
<evidence type="ECO:0000256" key="1">
    <source>
        <dbReference type="SAM" id="MobiDB-lite"/>
    </source>
</evidence>
<dbReference type="PATRIC" id="fig|136857.5.peg.78"/>
<dbReference type="STRING" id="136857.CTEST_00395"/>
<dbReference type="Pfam" id="PF04213">
    <property type="entry name" value="HtaA"/>
    <property type="match status" value="2"/>
</dbReference>
<evidence type="ECO:0000259" key="4">
    <source>
        <dbReference type="Pfam" id="PF04213"/>
    </source>
</evidence>
<protein>
    <submittedName>
        <fullName evidence="5">Htaa protein</fullName>
    </submittedName>
</protein>
<keyword evidence="2" id="KW-0472">Membrane</keyword>
<feature type="transmembrane region" description="Helical" evidence="2">
    <location>
        <begin position="567"/>
        <end position="589"/>
    </location>
</feature>
<feature type="region of interest" description="Disordered" evidence="1">
    <location>
        <begin position="265"/>
        <end position="287"/>
    </location>
</feature>
<sequence length="598" mass="58945">MSSHRTSRLAALAVGALTATTLAIPVVSPVTAEAQTCADGRIGAVGGTWDWGIRESWRSYIRGNVAKGDWTTESLNYDGSAFNFTPSPGAATIEASKAVIPFDGSVHFTGHDGVLDTKMSDFKLIIDGNSAGISVDYDAVEFVSIAGGGGPRMIEDDQIIATVSLDQAFDGDAATVNLSGTTNLTQAGVKLFGAYKLNEELDNSGGTLNLGTECGARPVNSAGQGGITGSLKELNSAFSETNTLLSNTTKLLGHVDTLFGPEETAASASTGVKPSTGGTTAGTTGGTGGGTAAGAAGTGAGTGAGAAGAPTGSGDVCTADSSRGVTQAQALWGVRQSFRNYINGGIAKGGWELTGIGEQGSEFVFSGNSGAIDPAAQTGTILFPGMIRFTGHGGTLDTRFSNIEIQFNGTSGALVADVTSNSVEGVPNDYGRTALAQLNFSALDLGDTSASGTAQTILTQAGSQAFGDFYPAGDALDPISFTATLGGAAACAAGQGAAPTAGGSSAGGSSGGAAKAAALKAGGAAATPGALPNSGGTTTSAGLQAGSGDQFRIKAAGENAGLSNDRVATMILLLVAAFIVAGGSLSGFVRRHPTMGGQ</sequence>
<evidence type="ECO:0000256" key="2">
    <source>
        <dbReference type="SAM" id="Phobius"/>
    </source>
</evidence>
<proteinExistence type="predicted"/>
<keyword evidence="3" id="KW-0732">Signal</keyword>
<feature type="domain" description="Htaa" evidence="4">
    <location>
        <begin position="328"/>
        <end position="482"/>
    </location>
</feature>